<protein>
    <recommendedName>
        <fullName evidence="4">Holin-X, holin superfamily III</fullName>
    </recommendedName>
</protein>
<feature type="transmembrane region" description="Helical" evidence="1">
    <location>
        <begin position="85"/>
        <end position="105"/>
    </location>
</feature>
<name>A0A1M4SX40_9BACT</name>
<accession>A0A1M4SX40</accession>
<evidence type="ECO:0008006" key="4">
    <source>
        <dbReference type="Google" id="ProtNLM"/>
    </source>
</evidence>
<reference evidence="3" key="1">
    <citation type="submission" date="2016-11" db="EMBL/GenBank/DDBJ databases">
        <authorList>
            <person name="Varghese N."/>
            <person name="Submissions S."/>
        </authorList>
    </citation>
    <scope>NUCLEOTIDE SEQUENCE [LARGE SCALE GENOMIC DNA]</scope>
    <source>
        <strain evidence="3">DSM 27370</strain>
    </source>
</reference>
<proteinExistence type="predicted"/>
<dbReference type="RefSeq" id="WP_062175282.1">
    <property type="nucleotide sequence ID" value="NZ_BBXL01000001.1"/>
</dbReference>
<keyword evidence="1" id="KW-0472">Membrane</keyword>
<evidence type="ECO:0000256" key="1">
    <source>
        <dbReference type="SAM" id="Phobius"/>
    </source>
</evidence>
<keyword evidence="3" id="KW-1185">Reference proteome</keyword>
<dbReference type="OrthoDB" id="997508at2"/>
<gene>
    <name evidence="2" type="ORF">SAMN05444362_101173</name>
</gene>
<keyword evidence="1" id="KW-0812">Transmembrane</keyword>
<dbReference type="AlphaFoldDB" id="A0A1M4SX40"/>
<feature type="transmembrane region" description="Helical" evidence="1">
    <location>
        <begin position="49"/>
        <end position="73"/>
    </location>
</feature>
<dbReference type="STRING" id="1346286.SAMN05444362_101173"/>
<sequence>MSKENEDKLRHLFSGTGEKAGDNLRYRIMRQIETESALVRKKAKDSGSLFTTIFPVLGVMYTIVGAIVLAVYMTYGSEALLSTPVFLPIIFVTSVCSVYLLISAFDERRRKHTKK</sequence>
<keyword evidence="1" id="KW-1133">Transmembrane helix</keyword>
<dbReference type="EMBL" id="FQUC01000001">
    <property type="protein sequence ID" value="SHE36765.1"/>
    <property type="molecule type" value="Genomic_DNA"/>
</dbReference>
<organism evidence="2 3">
    <name type="scientific">Dysgonomonas macrotermitis</name>
    <dbReference type="NCBI Taxonomy" id="1346286"/>
    <lineage>
        <taxon>Bacteria</taxon>
        <taxon>Pseudomonadati</taxon>
        <taxon>Bacteroidota</taxon>
        <taxon>Bacteroidia</taxon>
        <taxon>Bacteroidales</taxon>
        <taxon>Dysgonomonadaceae</taxon>
        <taxon>Dysgonomonas</taxon>
    </lineage>
</organism>
<evidence type="ECO:0000313" key="3">
    <source>
        <dbReference type="Proteomes" id="UP000184480"/>
    </source>
</evidence>
<evidence type="ECO:0000313" key="2">
    <source>
        <dbReference type="EMBL" id="SHE36765.1"/>
    </source>
</evidence>
<dbReference type="Proteomes" id="UP000184480">
    <property type="component" value="Unassembled WGS sequence"/>
</dbReference>